<reference evidence="1" key="1">
    <citation type="submission" date="2018-02" db="EMBL/GenBank/DDBJ databases">
        <title>Rhizophora mucronata_Transcriptome.</title>
        <authorList>
            <person name="Meera S.P."/>
            <person name="Sreeshan A."/>
            <person name="Augustine A."/>
        </authorList>
    </citation>
    <scope>NUCLEOTIDE SEQUENCE</scope>
    <source>
        <tissue evidence="1">Leaf</tissue>
    </source>
</reference>
<name>A0A2P2PTQ2_RHIMU</name>
<accession>A0A2P2PTQ2</accession>
<proteinExistence type="predicted"/>
<evidence type="ECO:0000313" key="1">
    <source>
        <dbReference type="EMBL" id="MBX58126.1"/>
    </source>
</evidence>
<dbReference type="EMBL" id="GGEC01077642">
    <property type="protein sequence ID" value="MBX58126.1"/>
    <property type="molecule type" value="Transcribed_RNA"/>
</dbReference>
<protein>
    <submittedName>
        <fullName evidence="1">Uncharacterized protein</fullName>
    </submittedName>
</protein>
<organism evidence="1">
    <name type="scientific">Rhizophora mucronata</name>
    <name type="common">Asiatic mangrove</name>
    <dbReference type="NCBI Taxonomy" id="61149"/>
    <lineage>
        <taxon>Eukaryota</taxon>
        <taxon>Viridiplantae</taxon>
        <taxon>Streptophyta</taxon>
        <taxon>Embryophyta</taxon>
        <taxon>Tracheophyta</taxon>
        <taxon>Spermatophyta</taxon>
        <taxon>Magnoliopsida</taxon>
        <taxon>eudicotyledons</taxon>
        <taxon>Gunneridae</taxon>
        <taxon>Pentapetalae</taxon>
        <taxon>rosids</taxon>
        <taxon>fabids</taxon>
        <taxon>Malpighiales</taxon>
        <taxon>Rhizophoraceae</taxon>
        <taxon>Rhizophora</taxon>
    </lineage>
</organism>
<dbReference type="AlphaFoldDB" id="A0A2P2PTQ2"/>
<sequence>MNSLGLHCKIDKYGIQVRRKTDIRVHQELRSGHDVNMVA</sequence>